<dbReference type="GO" id="GO:0031023">
    <property type="term" value="P:microtubule organizing center organization"/>
    <property type="evidence" value="ECO:0007669"/>
    <property type="project" value="TreeGrafter"/>
</dbReference>
<dbReference type="STRING" id="161767.ENSAPEP00000024934"/>
<keyword evidence="1" id="KW-0812">Transmembrane</keyword>
<keyword evidence="1" id="KW-0472">Membrane</keyword>
<proteinExistence type="predicted"/>
<keyword evidence="1" id="KW-1133">Transmembrane helix</keyword>
<dbReference type="Ensembl" id="ENSAPET00000025588.1">
    <property type="protein sequence ID" value="ENSAPEP00000024934.1"/>
    <property type="gene ID" value="ENSAPEG00000017725.1"/>
</dbReference>
<dbReference type="PANTHER" id="PTHR14352:SF2">
    <property type="entry name" value="HAUS AUGMIN-LIKE COMPLEX SUBUNIT 7"/>
    <property type="match status" value="1"/>
</dbReference>
<reference evidence="2" key="2">
    <citation type="submission" date="2025-08" db="UniProtKB">
        <authorList>
            <consortium name="Ensembl"/>
        </authorList>
    </citation>
    <scope>IDENTIFICATION</scope>
</reference>
<feature type="transmembrane region" description="Helical" evidence="1">
    <location>
        <begin position="69"/>
        <end position="90"/>
    </location>
</feature>
<reference evidence="2 3" key="1">
    <citation type="submission" date="2018-03" db="EMBL/GenBank/DDBJ databases">
        <title>Finding Nemo's genes: A chromosome-scale reference assembly of the genome of the orange clownfish Amphiprion percula.</title>
        <authorList>
            <person name="Lehmann R."/>
        </authorList>
    </citation>
    <scope>NUCLEOTIDE SEQUENCE</scope>
</reference>
<dbReference type="GO" id="GO:0051011">
    <property type="term" value="F:microtubule minus-end binding"/>
    <property type="evidence" value="ECO:0007669"/>
    <property type="project" value="TreeGrafter"/>
</dbReference>
<name>A0A3P8TJF1_AMPPE</name>
<reference evidence="2" key="3">
    <citation type="submission" date="2025-09" db="UniProtKB">
        <authorList>
            <consortium name="Ensembl"/>
        </authorList>
    </citation>
    <scope>IDENTIFICATION</scope>
</reference>
<protein>
    <submittedName>
        <fullName evidence="2">HAUS augmin-like complex, subunit 7</fullName>
    </submittedName>
</protein>
<evidence type="ECO:0000313" key="2">
    <source>
        <dbReference type="Ensembl" id="ENSAPEP00000024934.1"/>
    </source>
</evidence>
<evidence type="ECO:0000313" key="3">
    <source>
        <dbReference type="Proteomes" id="UP000265080"/>
    </source>
</evidence>
<dbReference type="PANTHER" id="PTHR14352">
    <property type="entry name" value="HAUS AUGMIN-LIKE COMPLEX SUBUNIT 7"/>
    <property type="match status" value="1"/>
</dbReference>
<evidence type="ECO:0000256" key="1">
    <source>
        <dbReference type="SAM" id="Phobius"/>
    </source>
</evidence>
<dbReference type="Proteomes" id="UP000265080">
    <property type="component" value="Chromosome 8"/>
</dbReference>
<dbReference type="GO" id="GO:0051225">
    <property type="term" value="P:spindle assembly"/>
    <property type="evidence" value="ECO:0007669"/>
    <property type="project" value="TreeGrafter"/>
</dbReference>
<sequence>SRDASCRVALQLHRLAASCPLVEGLYLNDSDSMLQLLCAPSQLRTDILAWICTRYSTLFIFCHTKTTSYTTVVCFFIFLFFFGQLEIAALGQELMLCKSGDLDLIRGNASAHRQLRFLEQLLTLIPSCQKPAGNRTDGEALLNEVFAAENLPNLTQALKPTFYPWPTHINTYAVIILLHALYLLLPCSCDAADERPIHCAASGWLFMISKILLMHWTEKFFSCSPQCDFLIDEDSPAVFSLNALRVAACDLQQLMSTFSHVYETDLRAYCNRDIPHFSKETDIFHRVHQLLLALNKLRSLSVHESESCRIKSPDVAAPHQKPLLTSQSFSSFSKCPLTFRVMVTSLTCVGSSFPVTSFRCCFTSFSRAQMSPSTFRTSVNLRLPLVTSV</sequence>
<dbReference type="AlphaFoldDB" id="A0A3P8TJF1"/>
<organism evidence="2 3">
    <name type="scientific">Amphiprion percula</name>
    <name type="common">Orange clownfish</name>
    <name type="synonym">Lutjanus percula</name>
    <dbReference type="NCBI Taxonomy" id="161767"/>
    <lineage>
        <taxon>Eukaryota</taxon>
        <taxon>Metazoa</taxon>
        <taxon>Chordata</taxon>
        <taxon>Craniata</taxon>
        <taxon>Vertebrata</taxon>
        <taxon>Euteleostomi</taxon>
        <taxon>Actinopterygii</taxon>
        <taxon>Neopterygii</taxon>
        <taxon>Teleostei</taxon>
        <taxon>Neoteleostei</taxon>
        <taxon>Acanthomorphata</taxon>
        <taxon>Ovalentaria</taxon>
        <taxon>Pomacentridae</taxon>
        <taxon>Amphiprion</taxon>
    </lineage>
</organism>
<keyword evidence="3" id="KW-1185">Reference proteome</keyword>
<accession>A0A3P8TJF1</accession>
<dbReference type="InterPro" id="IPR029711">
    <property type="entry name" value="Haus7-like"/>
</dbReference>
<dbReference type="GeneTree" id="ENSGT00390000003937"/>
<dbReference type="GO" id="GO:0070652">
    <property type="term" value="C:HAUS complex"/>
    <property type="evidence" value="ECO:0007669"/>
    <property type="project" value="TreeGrafter"/>
</dbReference>